<comment type="caution">
    <text evidence="7">The sequence shown here is derived from an EMBL/GenBank/DDBJ whole genome shotgun (WGS) entry which is preliminary data.</text>
</comment>
<dbReference type="GO" id="GO:0016887">
    <property type="term" value="F:ATP hydrolysis activity"/>
    <property type="evidence" value="ECO:0007669"/>
    <property type="project" value="InterPro"/>
</dbReference>
<dbReference type="GO" id="GO:0005524">
    <property type="term" value="F:ATP binding"/>
    <property type="evidence" value="ECO:0007669"/>
    <property type="project" value="UniProtKB-KW"/>
</dbReference>
<keyword evidence="3" id="KW-0547">Nucleotide-binding</keyword>
<dbReference type="PROSITE" id="PS50893">
    <property type="entry name" value="ABC_TRANSPORTER_2"/>
    <property type="match status" value="1"/>
</dbReference>
<dbReference type="PANTHER" id="PTHR43820:SF7">
    <property type="entry name" value="BRANCHED-CHAIN AMINO ACID TRANSPORT ATP-BINDING PROTEIN LIVF-RELATED"/>
    <property type="match status" value="1"/>
</dbReference>
<evidence type="ECO:0000256" key="4">
    <source>
        <dbReference type="ARBA" id="ARBA00022840"/>
    </source>
</evidence>
<accession>A0A7J2U2Y5</accession>
<dbReference type="CDD" id="cd03224">
    <property type="entry name" value="ABC_TM1139_LivF_branched"/>
    <property type="match status" value="1"/>
</dbReference>
<evidence type="ECO:0000256" key="5">
    <source>
        <dbReference type="ARBA" id="ARBA00022970"/>
    </source>
</evidence>
<name>A0A7J2U2Y5_9CREN</name>
<feature type="domain" description="ABC transporter" evidence="6">
    <location>
        <begin position="2"/>
        <end position="233"/>
    </location>
</feature>
<dbReference type="SUPFAM" id="SSF52540">
    <property type="entry name" value="P-loop containing nucleoside triphosphate hydrolases"/>
    <property type="match status" value="1"/>
</dbReference>
<organism evidence="7">
    <name type="scientific">Ignisphaera aggregans</name>
    <dbReference type="NCBI Taxonomy" id="334771"/>
    <lineage>
        <taxon>Archaea</taxon>
        <taxon>Thermoproteota</taxon>
        <taxon>Thermoprotei</taxon>
        <taxon>Desulfurococcales</taxon>
        <taxon>Desulfurococcaceae</taxon>
        <taxon>Ignisphaera</taxon>
    </lineage>
</organism>
<evidence type="ECO:0000313" key="7">
    <source>
        <dbReference type="EMBL" id="HEM67066.1"/>
    </source>
</evidence>
<dbReference type="InterPro" id="IPR052156">
    <property type="entry name" value="BCAA_Transport_ATP-bd_LivF"/>
</dbReference>
<dbReference type="InterPro" id="IPR027417">
    <property type="entry name" value="P-loop_NTPase"/>
</dbReference>
<comment type="similarity">
    <text evidence="1">Belongs to the ABC transporter superfamily.</text>
</comment>
<proteinExistence type="inferred from homology"/>
<evidence type="ECO:0000259" key="6">
    <source>
        <dbReference type="PROSITE" id="PS50893"/>
    </source>
</evidence>
<dbReference type="PANTHER" id="PTHR43820">
    <property type="entry name" value="HIGH-AFFINITY BRANCHED-CHAIN AMINO ACID TRANSPORT ATP-BINDING PROTEIN LIVF"/>
    <property type="match status" value="1"/>
</dbReference>
<evidence type="ECO:0000256" key="2">
    <source>
        <dbReference type="ARBA" id="ARBA00022448"/>
    </source>
</evidence>
<evidence type="ECO:0000256" key="1">
    <source>
        <dbReference type="ARBA" id="ARBA00005417"/>
    </source>
</evidence>
<dbReference type="InterPro" id="IPR017871">
    <property type="entry name" value="ABC_transporter-like_CS"/>
</dbReference>
<dbReference type="InterPro" id="IPR003439">
    <property type="entry name" value="ABC_transporter-like_ATP-bd"/>
</dbReference>
<dbReference type="GO" id="GO:0015807">
    <property type="term" value="P:L-amino acid transport"/>
    <property type="evidence" value="ECO:0007669"/>
    <property type="project" value="TreeGrafter"/>
</dbReference>
<sequence length="233" mass="25861">MLKVSNLSAGYGKIKVLFDVNIDVVKDTITAVIGPNGAGKTTLLNSIYGLADIYEGSVLFYGRNIRGLKPHEITSLGIGYVPQTDNIFSGLTVYENLRLAGSTLTKERFSERIREVYELFPKLRELANRRAGTLSGGERRMLAIALALIKDPKLLLLDEVTTDLAPIMVKKVLEKVTELKKRGITILLVEQYAHRALEIADKVYLLASGEIKFAGEPRQLLERKDLLSLYLGI</sequence>
<protein>
    <submittedName>
        <fullName evidence="7">ABC transporter ATP-binding protein</fullName>
    </submittedName>
</protein>
<evidence type="ECO:0000256" key="3">
    <source>
        <dbReference type="ARBA" id="ARBA00022741"/>
    </source>
</evidence>
<reference evidence="7" key="1">
    <citation type="journal article" date="2020" name="mSystems">
        <title>Genome- and Community-Level Interaction Insights into Carbon Utilization and Element Cycling Functions of Hydrothermarchaeota in Hydrothermal Sediment.</title>
        <authorList>
            <person name="Zhou Z."/>
            <person name="Liu Y."/>
            <person name="Xu W."/>
            <person name="Pan J."/>
            <person name="Luo Z.H."/>
            <person name="Li M."/>
        </authorList>
    </citation>
    <scope>NUCLEOTIDE SEQUENCE [LARGE SCALE GENOMIC DNA]</scope>
    <source>
        <strain evidence="7">SpSt-125</strain>
    </source>
</reference>
<keyword evidence="5" id="KW-0029">Amino-acid transport</keyword>
<dbReference type="GO" id="GO:0015658">
    <property type="term" value="F:branched-chain amino acid transmembrane transporter activity"/>
    <property type="evidence" value="ECO:0007669"/>
    <property type="project" value="TreeGrafter"/>
</dbReference>
<keyword evidence="2" id="KW-0813">Transport</keyword>
<dbReference type="SMART" id="SM00382">
    <property type="entry name" value="AAA"/>
    <property type="match status" value="1"/>
</dbReference>
<dbReference type="PROSITE" id="PS00211">
    <property type="entry name" value="ABC_TRANSPORTER_1"/>
    <property type="match status" value="1"/>
</dbReference>
<dbReference type="EMBL" id="DSEU01000040">
    <property type="protein sequence ID" value="HEM67066.1"/>
    <property type="molecule type" value="Genomic_DNA"/>
</dbReference>
<dbReference type="Pfam" id="PF00005">
    <property type="entry name" value="ABC_tran"/>
    <property type="match status" value="1"/>
</dbReference>
<keyword evidence="4 7" id="KW-0067">ATP-binding</keyword>
<dbReference type="Gene3D" id="3.40.50.300">
    <property type="entry name" value="P-loop containing nucleotide triphosphate hydrolases"/>
    <property type="match status" value="1"/>
</dbReference>
<gene>
    <name evidence="7" type="ORF">ENO26_05820</name>
</gene>
<dbReference type="InterPro" id="IPR003593">
    <property type="entry name" value="AAA+_ATPase"/>
</dbReference>
<dbReference type="AlphaFoldDB" id="A0A7J2U2Y5"/>